<evidence type="ECO:0000313" key="2">
    <source>
        <dbReference type="EMBL" id="RAK21106.1"/>
    </source>
</evidence>
<keyword evidence="1" id="KW-0472">Membrane</keyword>
<evidence type="ECO:0000313" key="3">
    <source>
        <dbReference type="Proteomes" id="UP000248555"/>
    </source>
</evidence>
<name>A0A327YLN4_9BACL</name>
<keyword evidence="1" id="KW-1133">Transmembrane helix</keyword>
<dbReference type="AlphaFoldDB" id="A0A327YLN4"/>
<dbReference type="Proteomes" id="UP000248555">
    <property type="component" value="Unassembled WGS sequence"/>
</dbReference>
<dbReference type="RefSeq" id="WP_111644377.1">
    <property type="nucleotide sequence ID" value="NZ_QLMH01000003.1"/>
</dbReference>
<dbReference type="EMBL" id="QLMH01000003">
    <property type="protein sequence ID" value="RAK21106.1"/>
    <property type="molecule type" value="Genomic_DNA"/>
</dbReference>
<comment type="caution">
    <text evidence="2">The sequence shown here is derived from an EMBL/GenBank/DDBJ whole genome shotgun (WGS) entry which is preliminary data.</text>
</comment>
<proteinExistence type="predicted"/>
<keyword evidence="3" id="KW-1185">Reference proteome</keyword>
<accession>A0A327YLN4</accession>
<keyword evidence="1" id="KW-0812">Transmembrane</keyword>
<reference evidence="2 3" key="1">
    <citation type="submission" date="2018-06" db="EMBL/GenBank/DDBJ databases">
        <title>Genomic Encyclopedia of Type Strains, Phase III (KMG-III): the genomes of soil and plant-associated and newly described type strains.</title>
        <authorList>
            <person name="Whitman W."/>
        </authorList>
    </citation>
    <scope>NUCLEOTIDE SEQUENCE [LARGE SCALE GENOMIC DNA]</scope>
    <source>
        <strain evidence="2 3">CGMCC 1.8979</strain>
    </source>
</reference>
<gene>
    <name evidence="2" type="ORF">B0I26_10358</name>
</gene>
<evidence type="ECO:0000256" key="1">
    <source>
        <dbReference type="SAM" id="Phobius"/>
    </source>
</evidence>
<protein>
    <submittedName>
        <fullName evidence="2">Uncharacterized protein</fullName>
    </submittedName>
</protein>
<sequence length="209" mass="23688">MSGLKKFVKIMWVVVLTLMISFTVLALIFGREDATSTEPKLSPEQQMVKEADDFIVKHKQLDIKTFEKEIVPFLNKTLSVKGEFYLEKSSNYAGSFIATFDNLEIEKMNFEAVTKDGYKFTYFMHRFAAHFKLPIIASSFNVVDTNAVPNQQVLYSFGVDVAKKAPAGAFDKSPLSLEKFIDFMDKNANQAIDANGKTDYKLRCVFRAS</sequence>
<feature type="transmembrane region" description="Helical" evidence="1">
    <location>
        <begin position="12"/>
        <end position="30"/>
    </location>
</feature>
<organism evidence="2 3">
    <name type="scientific">Paranoxybacillus vitaminiphilus</name>
    <dbReference type="NCBI Taxonomy" id="581036"/>
    <lineage>
        <taxon>Bacteria</taxon>
        <taxon>Bacillati</taxon>
        <taxon>Bacillota</taxon>
        <taxon>Bacilli</taxon>
        <taxon>Bacillales</taxon>
        <taxon>Anoxybacillaceae</taxon>
        <taxon>Paranoxybacillus</taxon>
    </lineage>
</organism>